<accession>A0A4Y7KBP3</accession>
<evidence type="ECO:0000256" key="1">
    <source>
        <dbReference type="PROSITE-ProRule" id="PRU00047"/>
    </source>
</evidence>
<sequence length="1389" mass="158407">MSDISIKDKLAERPKTTKSIQWLLKLYRDSQGEKYSRHGSNNRFHHQNRSYYPKKMQHDGGGTYKRKRFTEEEFPREATSPSYASYLETLMRDSAPPPAVGTWPQPRRKGFDEESSLARDSRQHDKPYVDKFQDSYHGTDSYYNHGGGKRDDSWKRRDSRERDKKSLSRERYQSDYDRGGKRDYSWKRCDSGGRDKKSLSRERYQSDYDRGGKRDDSWKRRDSRERDKKSLSRERDQSPRRRCRHSCSRGDDDRQRSKSPQGYSHRRSYLEDSYDVGQHSSGGKLMNRDVPCVTVVVKGLPEKTTEEDLYRILEAWGPFCRLRVIKQPNSVSSGGFVDFPSMVTARKMVDGIGDAGLVVDGRALLFQFRIRKKESQSKHEKENRRKKIIKKAIERAVQHQQDGEGGEKIHQKQKNLPQQQKQPPQLLEVDDIHLSLLHMELQQQQKQPQQQLLEVDEVQHYPSSHEISSSILEERMTCIKEDQYPKAIREANEIGGPAVVMRFLNDPKVLQKMGDGMGFGASGDVVNPTEYRLYSAPYDNAEDRSAKEGTSIVHRTGGVGDTEKEMDRLPNEERVTEGRKMSKNQRKNKRKKLNKRRTALAAQLRKGFDEESALARDSRQHDKPYGDSFRELDRLQEPKKYCEIDNFQVVDKYPDSYRGFDSYYNHGHDGPGMLSRCNHFPPDDLDHRPRISLTTEVSHEQSCHDSRECDKKSSSQERDQSPERTEMAIERDVQHQQDGGGERIQQIQQKLQQQQKQPQQQLLEVDEIQPEPSSILEERITCIKELQKLQQQKKQLPQQLLEVDEIQHEPSSDGISSSILEERTACIKELQKLQPQQKQQQLLEVNEIQLEPSSHGISSSILEKRTTCSKEDQYPKAIMEANEISGPAAVMRFSNDPEVLQKLGDGIGFGVSSDVVKPTEYNSPDDNAEDKSAKEDTSTSSGISSSILVERITCIKENQYPKAIMEANEIGDPAVVMRFSNDPEVLQKLGDGMDFGVSSDVVNPTEYNAPDDNAEDKSAKVDTSVHQTDGVGDIEEMDRLPKEERIREKRKMSQSRSSYRKKIKRSVRRAALAAQSREDNAPHCDTGHERKECVTATSGNTLPIVEELEIGNLQHDFSSDPISASMPEENVEELMSCIKKDPYLKPIVEDIEIGGPTKEMDRLLKERLTEIRKMPNKQRSSKRKKFKRLYERAALAAQSRSNNALYTGHGREECVAAVASGNIVAIPNVEELEIGNIQHDLSSDPISTSISEEDLEELMSCIEKDPYLKPIVEDIEIGGPTVMMRGHKASQCPKEKVQAGDKREQSNTGVGISNVQPRDEVVAPAWNEAIAAEPNFKRFCYNCRERGHKASQCPKEKVQTGDEREKPNTGVGNSNVQPHGQGIKTTSAI</sequence>
<evidence type="ECO:0000313" key="7">
    <source>
        <dbReference type="Proteomes" id="UP000316621"/>
    </source>
</evidence>
<keyword evidence="1" id="KW-0862">Zinc</keyword>
<feature type="region of interest" description="Disordered" evidence="3">
    <location>
        <begin position="395"/>
        <end position="425"/>
    </location>
</feature>
<feature type="domain" description="CCHC-type" evidence="5">
    <location>
        <begin position="1340"/>
        <end position="1355"/>
    </location>
</feature>
<keyword evidence="7" id="KW-1185">Reference proteome</keyword>
<feature type="region of interest" description="Disordered" evidence="3">
    <location>
        <begin position="31"/>
        <end position="283"/>
    </location>
</feature>
<dbReference type="CDD" id="cd00590">
    <property type="entry name" value="RRM_SF"/>
    <property type="match status" value="1"/>
</dbReference>
<feature type="compositionally biased region" description="Polar residues" evidence="3">
    <location>
        <begin position="1370"/>
        <end position="1389"/>
    </location>
</feature>
<evidence type="ECO:0000313" key="6">
    <source>
        <dbReference type="EMBL" id="RZC70794.1"/>
    </source>
</evidence>
<dbReference type="Proteomes" id="UP000316621">
    <property type="component" value="Chromosome 7"/>
</dbReference>
<evidence type="ECO:0008006" key="8">
    <source>
        <dbReference type="Google" id="ProtNLM"/>
    </source>
</evidence>
<dbReference type="InterPro" id="IPR035979">
    <property type="entry name" value="RBD_domain_sf"/>
</dbReference>
<feature type="region of interest" description="Disordered" evidence="3">
    <location>
        <begin position="542"/>
        <end position="632"/>
    </location>
</feature>
<dbReference type="GO" id="GO:0008270">
    <property type="term" value="F:zinc ion binding"/>
    <property type="evidence" value="ECO:0007669"/>
    <property type="project" value="UniProtKB-KW"/>
</dbReference>
<name>A0A4Y7KBP3_PAPSO</name>
<feature type="region of interest" description="Disordered" evidence="3">
    <location>
        <begin position="733"/>
        <end position="752"/>
    </location>
</feature>
<feature type="compositionally biased region" description="Basic and acidic residues" evidence="3">
    <location>
        <begin position="148"/>
        <end position="239"/>
    </location>
</feature>
<dbReference type="Gramene" id="RZC70794">
    <property type="protein sequence ID" value="RZC70794"/>
    <property type="gene ID" value="C5167_034045"/>
</dbReference>
<keyword evidence="1" id="KW-0863">Zinc-finger</keyword>
<evidence type="ECO:0000259" key="5">
    <source>
        <dbReference type="PROSITE" id="PS50158"/>
    </source>
</evidence>
<dbReference type="Gene3D" id="4.10.60.10">
    <property type="entry name" value="Zinc finger, CCHC-type"/>
    <property type="match status" value="1"/>
</dbReference>
<evidence type="ECO:0000256" key="2">
    <source>
        <dbReference type="PROSITE-ProRule" id="PRU00176"/>
    </source>
</evidence>
<dbReference type="Pfam" id="PF00098">
    <property type="entry name" value="zf-CCHC"/>
    <property type="match status" value="1"/>
</dbReference>
<evidence type="ECO:0000256" key="3">
    <source>
        <dbReference type="SAM" id="MobiDB-lite"/>
    </source>
</evidence>
<feature type="compositionally biased region" description="Basic and acidic residues" evidence="3">
    <location>
        <begin position="606"/>
        <end position="632"/>
    </location>
</feature>
<dbReference type="SUPFAM" id="SSF54928">
    <property type="entry name" value="RNA-binding domain, RBD"/>
    <property type="match status" value="1"/>
</dbReference>
<feature type="region of interest" description="Disordered" evidence="3">
    <location>
        <begin position="1347"/>
        <end position="1389"/>
    </location>
</feature>
<feature type="compositionally biased region" description="Basic and acidic residues" evidence="3">
    <location>
        <begin position="561"/>
        <end position="580"/>
    </location>
</feature>
<organism evidence="6 7">
    <name type="scientific">Papaver somniferum</name>
    <name type="common">Opium poppy</name>
    <dbReference type="NCBI Taxonomy" id="3469"/>
    <lineage>
        <taxon>Eukaryota</taxon>
        <taxon>Viridiplantae</taxon>
        <taxon>Streptophyta</taxon>
        <taxon>Embryophyta</taxon>
        <taxon>Tracheophyta</taxon>
        <taxon>Spermatophyta</taxon>
        <taxon>Magnoliopsida</taxon>
        <taxon>Ranunculales</taxon>
        <taxon>Papaveraceae</taxon>
        <taxon>Papaveroideae</taxon>
        <taxon>Papaver</taxon>
    </lineage>
</organism>
<dbReference type="SMART" id="SM00343">
    <property type="entry name" value="ZnF_C2HC"/>
    <property type="match status" value="1"/>
</dbReference>
<feature type="compositionally biased region" description="Low complexity" evidence="3">
    <location>
        <begin position="414"/>
        <end position="425"/>
    </location>
</feature>
<dbReference type="GO" id="GO:0003723">
    <property type="term" value="F:RNA binding"/>
    <property type="evidence" value="ECO:0007669"/>
    <property type="project" value="UniProtKB-UniRule"/>
</dbReference>
<dbReference type="Pfam" id="PF00076">
    <property type="entry name" value="RRM_1"/>
    <property type="match status" value="1"/>
</dbReference>
<keyword evidence="2" id="KW-0694">RNA-binding</keyword>
<feature type="compositionally biased region" description="Basic and acidic residues" evidence="3">
    <location>
        <begin position="697"/>
        <end position="726"/>
    </location>
</feature>
<dbReference type="PROSITE" id="PS50102">
    <property type="entry name" value="RRM"/>
    <property type="match status" value="1"/>
</dbReference>
<gene>
    <name evidence="6" type="ORF">C5167_034045</name>
</gene>
<dbReference type="Gene3D" id="3.30.70.330">
    <property type="match status" value="1"/>
</dbReference>
<feature type="compositionally biased region" description="Basic and acidic residues" evidence="3">
    <location>
        <begin position="395"/>
        <end position="410"/>
    </location>
</feature>
<proteinExistence type="predicted"/>
<feature type="region of interest" description="Disordered" evidence="3">
    <location>
        <begin position="914"/>
        <end position="942"/>
    </location>
</feature>
<feature type="region of interest" description="Disordered" evidence="3">
    <location>
        <begin position="696"/>
        <end position="726"/>
    </location>
</feature>
<dbReference type="SUPFAM" id="SSF57756">
    <property type="entry name" value="Retrovirus zinc finger-like domains"/>
    <property type="match status" value="1"/>
</dbReference>
<dbReference type="InterPro" id="IPR036875">
    <property type="entry name" value="Znf_CCHC_sf"/>
</dbReference>
<dbReference type="InterPro" id="IPR000504">
    <property type="entry name" value="RRM_dom"/>
</dbReference>
<feature type="compositionally biased region" description="Basic residues" evidence="3">
    <location>
        <begin position="581"/>
        <end position="598"/>
    </location>
</feature>
<dbReference type="EMBL" id="CM010721">
    <property type="protein sequence ID" value="RZC70794.1"/>
    <property type="molecule type" value="Genomic_DNA"/>
</dbReference>
<dbReference type="InterPro" id="IPR012677">
    <property type="entry name" value="Nucleotide-bd_a/b_plait_sf"/>
</dbReference>
<dbReference type="STRING" id="3469.A0A4Y7KBP3"/>
<reference evidence="6 7" key="1">
    <citation type="journal article" date="2018" name="Science">
        <title>The opium poppy genome and morphinan production.</title>
        <authorList>
            <person name="Guo L."/>
            <person name="Winzer T."/>
            <person name="Yang X."/>
            <person name="Li Y."/>
            <person name="Ning Z."/>
            <person name="He Z."/>
            <person name="Teodor R."/>
            <person name="Lu Y."/>
            <person name="Bowser T.A."/>
            <person name="Graham I.A."/>
            <person name="Ye K."/>
        </authorList>
    </citation>
    <scope>NUCLEOTIDE SEQUENCE [LARGE SCALE GENOMIC DNA]</scope>
    <source>
        <strain evidence="7">cv. HN1</strain>
        <tissue evidence="6">Leaves</tissue>
    </source>
</reference>
<feature type="compositionally biased region" description="Basic and acidic residues" evidence="3">
    <location>
        <begin position="1354"/>
        <end position="1367"/>
    </location>
</feature>
<feature type="domain" description="RRM" evidence="4">
    <location>
        <begin position="293"/>
        <end position="371"/>
    </location>
</feature>
<dbReference type="PROSITE" id="PS50158">
    <property type="entry name" value="ZF_CCHC"/>
    <property type="match status" value="1"/>
</dbReference>
<evidence type="ECO:0000259" key="4">
    <source>
        <dbReference type="PROSITE" id="PS50102"/>
    </source>
</evidence>
<dbReference type="InterPro" id="IPR001878">
    <property type="entry name" value="Znf_CCHC"/>
</dbReference>
<feature type="compositionally biased region" description="Basic and acidic residues" evidence="3">
    <location>
        <begin position="109"/>
        <end position="134"/>
    </location>
</feature>
<dbReference type="SMART" id="SM00360">
    <property type="entry name" value="RRM"/>
    <property type="match status" value="1"/>
</dbReference>
<keyword evidence="1" id="KW-0479">Metal-binding</keyword>
<protein>
    <recommendedName>
        <fullName evidence="8">CCHC-type domain-containing protein</fullName>
    </recommendedName>
</protein>